<protein>
    <submittedName>
        <fullName evidence="1">Uncharacterized protein</fullName>
    </submittedName>
</protein>
<reference evidence="2" key="1">
    <citation type="journal article" date="2011" name="Nature">
        <title>Genome sequence and analysis of the tuber crop potato.</title>
        <authorList>
            <consortium name="The Potato Genome Sequencing Consortium"/>
        </authorList>
    </citation>
    <scope>NUCLEOTIDE SEQUENCE [LARGE SCALE GENOMIC DNA]</scope>
    <source>
        <strain evidence="2">cv. DM1-3 516 R44</strain>
    </source>
</reference>
<proteinExistence type="predicted"/>
<dbReference type="HOGENOM" id="CLU_2982836_0_0_1"/>
<dbReference type="EnsemblPlants" id="PGSC0003DMT400047941">
    <property type="protein sequence ID" value="PGSC0003DMT400047941"/>
    <property type="gene ID" value="PGSC0003DMG402018633"/>
</dbReference>
<reference evidence="1" key="2">
    <citation type="submission" date="2015-06" db="UniProtKB">
        <authorList>
            <consortium name="EnsemblPlants"/>
        </authorList>
    </citation>
    <scope>IDENTIFICATION</scope>
    <source>
        <strain evidence="1">DM1-3 516 R44</strain>
    </source>
</reference>
<dbReference type="Proteomes" id="UP000011115">
    <property type="component" value="Unassembled WGS sequence"/>
</dbReference>
<accession>M1BLN5</accession>
<evidence type="ECO:0000313" key="1">
    <source>
        <dbReference type="EnsemblPlants" id="PGSC0003DMT400047941"/>
    </source>
</evidence>
<evidence type="ECO:0000313" key="2">
    <source>
        <dbReference type="Proteomes" id="UP000011115"/>
    </source>
</evidence>
<name>M1BLN5_SOLTU</name>
<dbReference type="InParanoid" id="M1BLN5"/>
<keyword evidence="2" id="KW-1185">Reference proteome</keyword>
<dbReference type="Gramene" id="PGSC0003DMT400047941">
    <property type="protein sequence ID" value="PGSC0003DMT400047941"/>
    <property type="gene ID" value="PGSC0003DMG402018633"/>
</dbReference>
<organism evidence="1 2">
    <name type="scientific">Solanum tuberosum</name>
    <name type="common">Potato</name>
    <dbReference type="NCBI Taxonomy" id="4113"/>
    <lineage>
        <taxon>Eukaryota</taxon>
        <taxon>Viridiplantae</taxon>
        <taxon>Streptophyta</taxon>
        <taxon>Embryophyta</taxon>
        <taxon>Tracheophyta</taxon>
        <taxon>Spermatophyta</taxon>
        <taxon>Magnoliopsida</taxon>
        <taxon>eudicotyledons</taxon>
        <taxon>Gunneridae</taxon>
        <taxon>Pentapetalae</taxon>
        <taxon>asterids</taxon>
        <taxon>lamiids</taxon>
        <taxon>Solanales</taxon>
        <taxon>Solanaceae</taxon>
        <taxon>Solanoideae</taxon>
        <taxon>Solaneae</taxon>
        <taxon>Solanum</taxon>
    </lineage>
</organism>
<dbReference type="PaxDb" id="4113-PGSC0003DMT400047941"/>
<dbReference type="AlphaFoldDB" id="M1BLN5"/>
<sequence>MLEAHPKHLWQKTVNTKQVTQYTINISPPQQHLSQPIGLLPATSAQSALITYLRPAQI</sequence>